<comment type="caution">
    <text evidence="2">The sequence shown here is derived from an EMBL/GenBank/DDBJ whole genome shotgun (WGS) entry which is preliminary data.</text>
</comment>
<keyword evidence="1" id="KW-0812">Transmembrane</keyword>
<protein>
    <submittedName>
        <fullName evidence="2">Uncharacterized protein</fullName>
    </submittedName>
</protein>
<keyword evidence="1" id="KW-0472">Membrane</keyword>
<dbReference type="Proteomes" id="UP001565471">
    <property type="component" value="Unassembled WGS sequence"/>
</dbReference>
<reference evidence="2 3" key="1">
    <citation type="submission" date="2024-07" db="EMBL/GenBank/DDBJ databases">
        <title>Genomic Encyclopedia of Type Strains, Phase V (KMG-V): Genome sequencing to study the core and pangenomes of soil and plant-associated prokaryotes.</title>
        <authorList>
            <person name="Whitman W."/>
        </authorList>
    </citation>
    <scope>NUCLEOTIDE SEQUENCE [LARGE SCALE GENOMIC DNA]</scope>
    <source>
        <strain evidence="2 3">USDA 415</strain>
    </source>
</reference>
<dbReference type="EMBL" id="JBGBZA010000002">
    <property type="protein sequence ID" value="MEY9320208.1"/>
    <property type="molecule type" value="Genomic_DNA"/>
</dbReference>
<name>A0ABV4FBD3_BRAEL</name>
<sequence length="44" mass="4674">MVLPGDPAGMFSFGRMDGVEYGFLSFAGMSFVALIVSVSWLLIG</sequence>
<organism evidence="2 3">
    <name type="scientific">Bradyrhizobium elkanii</name>
    <dbReference type="NCBI Taxonomy" id="29448"/>
    <lineage>
        <taxon>Bacteria</taxon>
        <taxon>Pseudomonadati</taxon>
        <taxon>Pseudomonadota</taxon>
        <taxon>Alphaproteobacteria</taxon>
        <taxon>Hyphomicrobiales</taxon>
        <taxon>Nitrobacteraceae</taxon>
        <taxon>Bradyrhizobium</taxon>
    </lineage>
</organism>
<keyword evidence="1" id="KW-1133">Transmembrane helix</keyword>
<evidence type="ECO:0000256" key="1">
    <source>
        <dbReference type="SAM" id="Phobius"/>
    </source>
</evidence>
<gene>
    <name evidence="2" type="ORF">ABIF29_007007</name>
</gene>
<dbReference type="GeneID" id="92959016"/>
<accession>A0ABV4FBD3</accession>
<keyword evidence="3" id="KW-1185">Reference proteome</keyword>
<evidence type="ECO:0000313" key="3">
    <source>
        <dbReference type="Proteomes" id="UP001565471"/>
    </source>
</evidence>
<evidence type="ECO:0000313" key="2">
    <source>
        <dbReference type="EMBL" id="MEY9320208.1"/>
    </source>
</evidence>
<dbReference type="RefSeq" id="WP_018273493.1">
    <property type="nucleotide sequence ID" value="NZ_BJNL01000034.1"/>
</dbReference>
<proteinExistence type="predicted"/>
<feature type="transmembrane region" description="Helical" evidence="1">
    <location>
        <begin position="21"/>
        <end position="43"/>
    </location>
</feature>